<dbReference type="CDD" id="cd02966">
    <property type="entry name" value="TlpA_like_family"/>
    <property type="match status" value="1"/>
</dbReference>
<dbReference type="InterPro" id="IPR036249">
    <property type="entry name" value="Thioredoxin-like_sf"/>
</dbReference>
<proteinExistence type="predicted"/>
<dbReference type="Pfam" id="PF00578">
    <property type="entry name" value="AhpC-TSA"/>
    <property type="match status" value="1"/>
</dbReference>
<sequence length="170" mass="19608">MKTIIKLLWLVLLFIIPLGSFSFVWSQDQTQLEDFQLSDFTLMTLDGQEITLSKLTGKPVLLTFFLTTCSHCQAESASLNKVFNKYHVSKELQILAVAPRMDSRENLVKFIDEYQITYPILHDQENQVLKLYGVIAVPHNIFIDREGKVKRVITGEVDLTTLEESLEEIW</sequence>
<evidence type="ECO:0000313" key="2">
    <source>
        <dbReference type="EMBL" id="OQA60518.1"/>
    </source>
</evidence>
<dbReference type="InterPro" id="IPR013766">
    <property type="entry name" value="Thioredoxin_domain"/>
</dbReference>
<dbReference type="EMBL" id="MWBQ01000036">
    <property type="protein sequence ID" value="OQA60518.1"/>
    <property type="molecule type" value="Genomic_DNA"/>
</dbReference>
<dbReference type="SUPFAM" id="SSF52833">
    <property type="entry name" value="Thioredoxin-like"/>
    <property type="match status" value="1"/>
</dbReference>
<accession>A0A1V5T1D1</accession>
<evidence type="ECO:0000259" key="1">
    <source>
        <dbReference type="PROSITE" id="PS51352"/>
    </source>
</evidence>
<dbReference type="GO" id="GO:0016209">
    <property type="term" value="F:antioxidant activity"/>
    <property type="evidence" value="ECO:0007669"/>
    <property type="project" value="InterPro"/>
</dbReference>
<dbReference type="InterPro" id="IPR050553">
    <property type="entry name" value="Thioredoxin_ResA/DsbE_sf"/>
</dbReference>
<comment type="caution">
    <text evidence="2">The sequence shown here is derived from an EMBL/GenBank/DDBJ whole genome shotgun (WGS) entry which is preliminary data.</text>
</comment>
<organism evidence="2">
    <name type="scientific">Candidatus Atribacter allofermentans</name>
    <dbReference type="NCBI Taxonomy" id="1852833"/>
    <lineage>
        <taxon>Bacteria</taxon>
        <taxon>Pseudomonadati</taxon>
        <taxon>Atribacterota</taxon>
        <taxon>Atribacteria</taxon>
        <taxon>Atribacterales</taxon>
        <taxon>Atribacteraceae</taxon>
        <taxon>Atribacter</taxon>
    </lineage>
</organism>
<gene>
    <name evidence="2" type="primary">resA_1</name>
    <name evidence="2" type="ORF">BWY41_00614</name>
</gene>
<dbReference type="PANTHER" id="PTHR42852">
    <property type="entry name" value="THIOL:DISULFIDE INTERCHANGE PROTEIN DSBE"/>
    <property type="match status" value="1"/>
</dbReference>
<dbReference type="InterPro" id="IPR000866">
    <property type="entry name" value="AhpC/TSA"/>
</dbReference>
<dbReference type="GO" id="GO:0016491">
    <property type="term" value="F:oxidoreductase activity"/>
    <property type="evidence" value="ECO:0007669"/>
    <property type="project" value="InterPro"/>
</dbReference>
<dbReference type="Gene3D" id="3.40.30.10">
    <property type="entry name" value="Glutaredoxin"/>
    <property type="match status" value="1"/>
</dbReference>
<dbReference type="PROSITE" id="PS51352">
    <property type="entry name" value="THIOREDOXIN_2"/>
    <property type="match status" value="1"/>
</dbReference>
<protein>
    <submittedName>
        <fullName evidence="2">Thiol-disulfide oxidoreductase ResA</fullName>
    </submittedName>
</protein>
<dbReference type="Proteomes" id="UP000485569">
    <property type="component" value="Unassembled WGS sequence"/>
</dbReference>
<name>A0A1V5T1D1_9BACT</name>
<dbReference type="PANTHER" id="PTHR42852:SF13">
    <property type="entry name" value="PROTEIN DIPZ"/>
    <property type="match status" value="1"/>
</dbReference>
<feature type="domain" description="Thioredoxin" evidence="1">
    <location>
        <begin position="31"/>
        <end position="170"/>
    </location>
</feature>
<dbReference type="AlphaFoldDB" id="A0A1V5T1D1"/>
<reference evidence="2" key="1">
    <citation type="submission" date="2017-02" db="EMBL/GenBank/DDBJ databases">
        <title>Delving into the versatile metabolic prowess of the omnipresent phylum Bacteroidetes.</title>
        <authorList>
            <person name="Nobu M.K."/>
            <person name="Mei R."/>
            <person name="Narihiro T."/>
            <person name="Kuroda K."/>
            <person name="Liu W.-T."/>
        </authorList>
    </citation>
    <scope>NUCLEOTIDE SEQUENCE</scope>
    <source>
        <strain evidence="2">ADurb.Bin276</strain>
    </source>
</reference>